<dbReference type="OrthoDB" id="2423195at2759"/>
<dbReference type="AlphaFoldDB" id="A0A9P8ATB6"/>
<organism evidence="1 2">
    <name type="scientific">Guyanagaster necrorhizus</name>
    <dbReference type="NCBI Taxonomy" id="856835"/>
    <lineage>
        <taxon>Eukaryota</taxon>
        <taxon>Fungi</taxon>
        <taxon>Dikarya</taxon>
        <taxon>Basidiomycota</taxon>
        <taxon>Agaricomycotina</taxon>
        <taxon>Agaricomycetes</taxon>
        <taxon>Agaricomycetidae</taxon>
        <taxon>Agaricales</taxon>
        <taxon>Marasmiineae</taxon>
        <taxon>Physalacriaceae</taxon>
        <taxon>Guyanagaster</taxon>
    </lineage>
</organism>
<keyword evidence="2" id="KW-1185">Reference proteome</keyword>
<gene>
    <name evidence="1" type="ORF">BT62DRAFT_1004820</name>
</gene>
<dbReference type="GO" id="GO:0031380">
    <property type="term" value="C:nuclear RNA-directed RNA polymerase complex"/>
    <property type="evidence" value="ECO:0007669"/>
    <property type="project" value="TreeGrafter"/>
</dbReference>
<sequence length="508" mass="57665">MSNDLDARTTRLYGIFENVLQGKQLENQTSSRFLEALCLHTDPPACIDRILEGNIRLSSLRTAFQSNTTTCFLNGLATDALIYLQNPDIRMVSCGQFLTKILLVIVDPPIFWDADNASPYVPLVEEMVPLFTSSPPLYIRTIAQKIRCFISLASTCPDFRQIAILPTPDEIASIEAPFLRPSWALDDPGIEDHREALYLDNQFRLMREDMIHELRKELHIVLDKQTGRKHRGGRNLRSAFAVRMDALPQLRKLDSHSQRRAYLKNNTRLLKYQSLTCLMVGESFSAFPCVRRDKELPAKRPPEIVLELEDETSIISLLLKMRPSTLFKILQIDTALFAYEPVLNTLKRMQAFPLSRELLFWREGDTMGRPDYPVGLRKAISALDKSVGDLCDAPPGTGKSFIGALLAKVIHDSSDLKILVVCYTNHALDQFLEELLDIGIPIEQMVRMGGKYTSQTKSMALQHQRSPTRFTGDDHSVINQCTSEIERLSKILERSFLKNLQSDIPIED</sequence>
<dbReference type="GO" id="GO:0031048">
    <property type="term" value="P:regulatory ncRNA-mediated heterochromatin formation"/>
    <property type="evidence" value="ECO:0007669"/>
    <property type="project" value="TreeGrafter"/>
</dbReference>
<reference evidence="1" key="1">
    <citation type="submission" date="2020-11" db="EMBL/GenBank/DDBJ databases">
        <title>Adaptations for nitrogen fixation in a non-lichenized fungal sporocarp promotes dispersal by wood-feeding termites.</title>
        <authorList>
            <consortium name="DOE Joint Genome Institute"/>
            <person name="Koch R.A."/>
            <person name="Yoon G."/>
            <person name="Arayal U."/>
            <person name="Lail K."/>
            <person name="Amirebrahimi M."/>
            <person name="Labutti K."/>
            <person name="Lipzen A."/>
            <person name="Riley R."/>
            <person name="Barry K."/>
            <person name="Henrissat B."/>
            <person name="Grigoriev I.V."/>
            <person name="Herr J.R."/>
            <person name="Aime M.C."/>
        </authorList>
    </citation>
    <scope>NUCLEOTIDE SEQUENCE</scope>
    <source>
        <strain evidence="1">MCA 3950</strain>
    </source>
</reference>
<evidence type="ECO:0000313" key="2">
    <source>
        <dbReference type="Proteomes" id="UP000812287"/>
    </source>
</evidence>
<accession>A0A9P8ATB6</accession>
<dbReference type="Gene3D" id="3.40.50.300">
    <property type="entry name" value="P-loop containing nucleotide triphosphate hydrolases"/>
    <property type="match status" value="1"/>
</dbReference>
<dbReference type="InterPro" id="IPR027417">
    <property type="entry name" value="P-loop_NTPase"/>
</dbReference>
<protein>
    <recommendedName>
        <fullName evidence="3">DNA2/NAM7 helicase helicase domain-containing protein</fullName>
    </recommendedName>
</protein>
<dbReference type="GeneID" id="66099375"/>
<dbReference type="InterPro" id="IPR045055">
    <property type="entry name" value="DNA2/NAM7-like"/>
</dbReference>
<dbReference type="EMBL" id="MU250532">
    <property type="protein sequence ID" value="KAG7447244.1"/>
    <property type="molecule type" value="Genomic_DNA"/>
</dbReference>
<comment type="caution">
    <text evidence="1">The sequence shown here is derived from an EMBL/GenBank/DDBJ whole genome shotgun (WGS) entry which is preliminary data.</text>
</comment>
<dbReference type="RefSeq" id="XP_043040744.1">
    <property type="nucleotide sequence ID" value="XM_043177088.1"/>
</dbReference>
<dbReference type="SUPFAM" id="SSF52540">
    <property type="entry name" value="P-loop containing nucleoside triphosphate hydrolases"/>
    <property type="match status" value="1"/>
</dbReference>
<evidence type="ECO:0008006" key="3">
    <source>
        <dbReference type="Google" id="ProtNLM"/>
    </source>
</evidence>
<dbReference type="PANTHER" id="PTHR10887">
    <property type="entry name" value="DNA2/NAM7 HELICASE FAMILY"/>
    <property type="match status" value="1"/>
</dbReference>
<proteinExistence type="predicted"/>
<dbReference type="PANTHER" id="PTHR10887:SF341">
    <property type="entry name" value="NFX1-TYPE ZINC FINGER-CONTAINING PROTEIN 1"/>
    <property type="match status" value="1"/>
</dbReference>
<dbReference type="Proteomes" id="UP000812287">
    <property type="component" value="Unassembled WGS sequence"/>
</dbReference>
<evidence type="ECO:0000313" key="1">
    <source>
        <dbReference type="EMBL" id="KAG7447244.1"/>
    </source>
</evidence>
<name>A0A9P8ATB6_9AGAR</name>